<protein>
    <submittedName>
        <fullName evidence="3">InlB B-repeat-containing protein</fullName>
    </submittedName>
</protein>
<dbReference type="Gene3D" id="2.60.40.4270">
    <property type="entry name" value="Listeria-Bacteroides repeat domain"/>
    <property type="match status" value="1"/>
</dbReference>
<accession>A0ABR7EZL8</accession>
<feature type="region of interest" description="Disordered" evidence="2">
    <location>
        <begin position="365"/>
        <end position="395"/>
    </location>
</feature>
<dbReference type="RefSeq" id="WP_186856128.1">
    <property type="nucleotide sequence ID" value="NZ_JACOOY010000018.1"/>
</dbReference>
<dbReference type="InterPro" id="IPR042229">
    <property type="entry name" value="Listeria/Bacterioides_rpt_sf"/>
</dbReference>
<reference evidence="3 4" key="1">
    <citation type="submission" date="2020-08" db="EMBL/GenBank/DDBJ databases">
        <title>Genome public.</title>
        <authorList>
            <person name="Liu C."/>
            <person name="Sun Q."/>
        </authorList>
    </citation>
    <scope>NUCLEOTIDE SEQUENCE [LARGE SCALE GENOMIC DNA]</scope>
    <source>
        <strain evidence="3 4">NSJ-36</strain>
    </source>
</reference>
<evidence type="ECO:0000313" key="4">
    <source>
        <dbReference type="Proteomes" id="UP000647235"/>
    </source>
</evidence>
<evidence type="ECO:0000256" key="1">
    <source>
        <dbReference type="ARBA" id="ARBA00004196"/>
    </source>
</evidence>
<organism evidence="3 4">
    <name type="scientific">Dorea hominis</name>
    <dbReference type="NCBI Taxonomy" id="2763040"/>
    <lineage>
        <taxon>Bacteria</taxon>
        <taxon>Bacillati</taxon>
        <taxon>Bacillota</taxon>
        <taxon>Clostridia</taxon>
        <taxon>Lachnospirales</taxon>
        <taxon>Lachnospiraceae</taxon>
        <taxon>Dorea</taxon>
    </lineage>
</organism>
<sequence length="395" mass="43785">MKKSKKNRILQCTTVILLFLLIFGQALKLHAAESVYKSGYMYFKLSGGDKNSTIQIHVWKTANFTHDDMKNKAMLWNVEISDATNNHSVKLLKSQVTTTKDNEGDYYILPIPISYVVPANHEVNGQTLTTELDESEGRCGLYVSQSGSKYYSAACVDNDTTKSQYLMVNTAQVGLRTVDGYRYNYTTGSRAIVTLTLKRPKYKVTFNAGTGTSWGSATTKTATVARGNTASITAPTKTGYTFAGWDKTLTNVKSSFTTNAKWTANNYPCNFYANGGIGTMDGQDIAYDSTATLKKNTFQRTGYIFAGWSTEKRGKVIYKDGDSIKMSSTSGIDLYAIWKKKGLISDFTNVEEDEGMFYGDEKLEGGNGTVYDNRHTTSDYAHTDEEDDPGYFTGK</sequence>
<dbReference type="EMBL" id="JACOOY010000018">
    <property type="protein sequence ID" value="MBC5666055.1"/>
    <property type="molecule type" value="Genomic_DNA"/>
</dbReference>
<gene>
    <name evidence="3" type="ORF">H8S07_12480</name>
</gene>
<evidence type="ECO:0000256" key="2">
    <source>
        <dbReference type="SAM" id="MobiDB-lite"/>
    </source>
</evidence>
<dbReference type="InterPro" id="IPR013378">
    <property type="entry name" value="InlB-like_B-rpt"/>
</dbReference>
<dbReference type="Proteomes" id="UP000647235">
    <property type="component" value="Unassembled WGS sequence"/>
</dbReference>
<dbReference type="Pfam" id="PF09479">
    <property type="entry name" value="Flg_new"/>
    <property type="match status" value="2"/>
</dbReference>
<proteinExistence type="predicted"/>
<comment type="subcellular location">
    <subcellularLocation>
        <location evidence="1">Cell envelope</location>
    </subcellularLocation>
</comment>
<keyword evidence="4" id="KW-1185">Reference proteome</keyword>
<comment type="caution">
    <text evidence="3">The sequence shown here is derived from an EMBL/GenBank/DDBJ whole genome shotgun (WGS) entry which is preliminary data.</text>
</comment>
<name>A0ABR7EZL8_9FIRM</name>
<evidence type="ECO:0000313" key="3">
    <source>
        <dbReference type="EMBL" id="MBC5666055.1"/>
    </source>
</evidence>
<feature type="compositionally biased region" description="Basic and acidic residues" evidence="2">
    <location>
        <begin position="372"/>
        <end position="383"/>
    </location>
</feature>